<feature type="compositionally biased region" description="Basic and acidic residues" evidence="2">
    <location>
        <begin position="829"/>
        <end position="839"/>
    </location>
</feature>
<dbReference type="WBParaSite" id="TREG1_67610.1">
    <property type="protein sequence ID" value="TREG1_67610.1"/>
    <property type="gene ID" value="TREG1_67610"/>
</dbReference>
<dbReference type="GO" id="GO:0007143">
    <property type="term" value="P:female meiotic nuclear division"/>
    <property type="evidence" value="ECO:0007669"/>
    <property type="project" value="TreeGrafter"/>
</dbReference>
<evidence type="ECO:0000313" key="3">
    <source>
        <dbReference type="Proteomes" id="UP000050795"/>
    </source>
</evidence>
<dbReference type="PANTHER" id="PTHR15607:SF12">
    <property type="entry name" value="SYNAPTONEMAL COMPLEX PROTEIN 2"/>
    <property type="match status" value="1"/>
</dbReference>
<reference evidence="4" key="2">
    <citation type="submission" date="2023-11" db="UniProtKB">
        <authorList>
            <consortium name="WormBaseParasite"/>
        </authorList>
    </citation>
    <scope>IDENTIFICATION</scope>
</reference>
<dbReference type="PANTHER" id="PTHR15607">
    <property type="entry name" value="SYNAPTONEMAL COMPLEX PROTEIN-RELATED"/>
    <property type="match status" value="1"/>
</dbReference>
<dbReference type="GO" id="GO:0007140">
    <property type="term" value="P:male meiotic nuclear division"/>
    <property type="evidence" value="ECO:0007669"/>
    <property type="project" value="TreeGrafter"/>
</dbReference>
<dbReference type="InterPro" id="IPR024835">
    <property type="entry name" value="SYCP2-like"/>
</dbReference>
<name>A0AA85K1P6_TRIRE</name>
<accession>A0AA85K1P6</accession>
<feature type="coiled-coil region" evidence="1">
    <location>
        <begin position="1262"/>
        <end position="1289"/>
    </location>
</feature>
<evidence type="ECO:0000256" key="2">
    <source>
        <dbReference type="SAM" id="MobiDB-lite"/>
    </source>
</evidence>
<keyword evidence="3" id="KW-1185">Reference proteome</keyword>
<dbReference type="GO" id="GO:0000779">
    <property type="term" value="C:condensed chromosome, centromeric region"/>
    <property type="evidence" value="ECO:0007669"/>
    <property type="project" value="TreeGrafter"/>
</dbReference>
<dbReference type="Proteomes" id="UP000050795">
    <property type="component" value="Unassembled WGS sequence"/>
</dbReference>
<feature type="compositionally biased region" description="Polar residues" evidence="2">
    <location>
        <begin position="923"/>
        <end position="935"/>
    </location>
</feature>
<organism evidence="3 4">
    <name type="scientific">Trichobilharzia regenti</name>
    <name type="common">Nasal bird schistosome</name>
    <dbReference type="NCBI Taxonomy" id="157069"/>
    <lineage>
        <taxon>Eukaryota</taxon>
        <taxon>Metazoa</taxon>
        <taxon>Spiralia</taxon>
        <taxon>Lophotrochozoa</taxon>
        <taxon>Platyhelminthes</taxon>
        <taxon>Trematoda</taxon>
        <taxon>Digenea</taxon>
        <taxon>Strigeidida</taxon>
        <taxon>Schistosomatoidea</taxon>
        <taxon>Schistosomatidae</taxon>
        <taxon>Trichobilharzia</taxon>
    </lineage>
</organism>
<protein>
    <recommendedName>
        <fullName evidence="5">Synaptonemal complex protein 2-like</fullName>
    </recommendedName>
</protein>
<feature type="region of interest" description="Disordered" evidence="2">
    <location>
        <begin position="976"/>
        <end position="1008"/>
    </location>
</feature>
<keyword evidence="1" id="KW-0175">Coiled coil</keyword>
<reference evidence="3" key="1">
    <citation type="submission" date="2022-06" db="EMBL/GenBank/DDBJ databases">
        <authorList>
            <person name="Berger JAMES D."/>
            <person name="Berger JAMES D."/>
        </authorList>
    </citation>
    <scope>NUCLEOTIDE SEQUENCE [LARGE SCALE GENOMIC DNA]</scope>
</reference>
<proteinExistence type="predicted"/>
<sequence length="1289" mass="144690">MEKFSRLASLNSQPCDLFKDGNLRNILRDFDYPENFEYYQLRDLIMCVGNAIRSDTEDAVKQFGSVLLLCDHLFEETLNFKESSPETLIKKVLDEVLQPLADISSSVAYRIVRHFLVRMLEIALDGTWNSVARFDVVTALNLLAAAIRREERNSLWYDSKLRAAISTFGSKLQHLGDFDLQVHSSALLIRLVPLKKHLEFASTYIIQGYPAVAREFSKMGGEDFEFQARSFLNTINSFINVDPTVVSLPCKSLKLCDLKLEPPKASQGKPDVFWLDFNMGTNRITTYCLAPPSLASQIPGGGSRSQSTWETLMIHPEFLESLDIRLEDDLLIVRFTMTETIKDLCDWAQTISGYVIEAKIIVSELNKNFFQLKFTSTSSSSMNANDDDDDDDSQEASLVGILKRLQSFRKYLNLDNTRTNTNSSVQSVHSSIATSPINVGTMRQQSSTQKTPITQITEKLKRKVAHIPGKSYQSSIACSPIVRRSVLNLPNENKENIVNSVCDNIKLESHTVKVQESSSTGIRYPLTPDNLTQKCKEQSSNLSREESYCQDSKSDKFPRTFPSDYMISYNEIRDVDLDKYTPEKHRKASLKTSPIAPLKIPEPLIKDDLCFSDSESLNITELKYAKDSVFSGTYEECVDKLSSAASSVRPLYSIFESKDKLHRITTSKQPQIHTNEAAPNSSKIIPDAFSKDNISQEPKNLEKQMDLNLPITKSDTPKMSNSLSVESLLTNDSLDQELSDSPLLGNASFHSQKSKLTSTGNKIYTPANRSLCLPAKKLCDITASYLLDVSPNTGNCPLTPEEYTVISLPKLSTEVKLKGMLKKQSVQSKTERKNEKSKVNDSLQKVRKPNKKVVLDSHLESSDTSDSDYQPLGVRLDESNLTERRRRSARLMNKEEVNLAFDIQVEVDSPKLTTDVSPPASFKPNSPVSQSQSDMKTPICIQKSVKPVSALKKRKFFTTSRSERFEREKERFNKACQLGKANKTGVKQARKTNKTKSQPQKSRNKTEYQKLLKPTSKNVPTVREAVNVATVSQPMPVDSDQDFDVDIVDPDGGNVYTSDEDIISSSWEPSKAYEPVKRLCMESYNTKPAVTKLSPPTELEEICLDDDHHTVASPSNISSSAPSLFGLTPPKNLAKNIKKAKRVELVPIPILQSVDQTCNKNTGVSHDELVLKEKSCDQNCLPSNDMELKSDICMPSDLDDVPSLIMESLRNTLSRSPVRDSSSYPFQSNVEQVGCHEPTLTDTVLQNVSVIFSMVDECILAQQEQERKLRLIQKQLSDLKITIQQYANK</sequence>
<feature type="region of interest" description="Disordered" evidence="2">
    <location>
        <begin position="914"/>
        <end position="935"/>
    </location>
</feature>
<evidence type="ECO:0000313" key="4">
    <source>
        <dbReference type="WBParaSite" id="TREG1_67610.1"/>
    </source>
</evidence>
<feature type="region of interest" description="Disordered" evidence="2">
    <location>
        <begin position="822"/>
        <end position="876"/>
    </location>
</feature>
<evidence type="ECO:0000256" key="1">
    <source>
        <dbReference type="SAM" id="Coils"/>
    </source>
</evidence>
<dbReference type="GO" id="GO:0000800">
    <property type="term" value="C:lateral element"/>
    <property type="evidence" value="ECO:0007669"/>
    <property type="project" value="TreeGrafter"/>
</dbReference>
<evidence type="ECO:0008006" key="5">
    <source>
        <dbReference type="Google" id="ProtNLM"/>
    </source>
</evidence>